<keyword evidence="2" id="KW-1185">Reference proteome</keyword>
<dbReference type="Proteomes" id="UP000199387">
    <property type="component" value="Unassembled WGS sequence"/>
</dbReference>
<protein>
    <recommendedName>
        <fullName evidence="3">Ribbon-helix-helix protein, copG family</fullName>
    </recommendedName>
</protein>
<dbReference type="STRING" id="1236220.SAMN04488112_11510"/>
<dbReference type="GO" id="GO:0006355">
    <property type="term" value="P:regulation of DNA-templated transcription"/>
    <property type="evidence" value="ECO:0007669"/>
    <property type="project" value="InterPro"/>
</dbReference>
<evidence type="ECO:0000313" key="2">
    <source>
        <dbReference type="Proteomes" id="UP000199387"/>
    </source>
</evidence>
<dbReference type="RefSeq" id="WP_176757950.1">
    <property type="nucleotide sequence ID" value="NZ_FMZA01000015.1"/>
</dbReference>
<dbReference type="AlphaFoldDB" id="A0A1G6P088"/>
<evidence type="ECO:0000313" key="1">
    <source>
        <dbReference type="EMBL" id="SDC73700.1"/>
    </source>
</evidence>
<gene>
    <name evidence="1" type="ORF">SAMN04488112_11510</name>
</gene>
<proteinExistence type="predicted"/>
<evidence type="ECO:0008006" key="3">
    <source>
        <dbReference type="Google" id="ProtNLM"/>
    </source>
</evidence>
<sequence>MSGKVKTKRIDLRVPVQLLKEIEEYQQNQGIATRTSAMLELVRKGLSENRKD</sequence>
<organism evidence="1 2">
    <name type="scientific">Melghirimyces thermohalophilus</name>
    <dbReference type="NCBI Taxonomy" id="1236220"/>
    <lineage>
        <taxon>Bacteria</taxon>
        <taxon>Bacillati</taxon>
        <taxon>Bacillota</taxon>
        <taxon>Bacilli</taxon>
        <taxon>Bacillales</taxon>
        <taxon>Thermoactinomycetaceae</taxon>
        <taxon>Melghirimyces</taxon>
    </lineage>
</organism>
<dbReference type="EMBL" id="FMZA01000015">
    <property type="protein sequence ID" value="SDC73700.1"/>
    <property type="molecule type" value="Genomic_DNA"/>
</dbReference>
<dbReference type="Gene3D" id="1.10.1220.10">
    <property type="entry name" value="Met repressor-like"/>
    <property type="match status" value="1"/>
</dbReference>
<reference evidence="1 2" key="1">
    <citation type="submission" date="2016-10" db="EMBL/GenBank/DDBJ databases">
        <authorList>
            <person name="de Groot N.N."/>
        </authorList>
    </citation>
    <scope>NUCLEOTIDE SEQUENCE [LARGE SCALE GENOMIC DNA]</scope>
    <source>
        <strain evidence="1 2">DSM 45514</strain>
    </source>
</reference>
<accession>A0A1G6P088</accession>
<name>A0A1G6P088_9BACL</name>
<dbReference type="InterPro" id="IPR013321">
    <property type="entry name" value="Arc_rbn_hlx_hlx"/>
</dbReference>